<dbReference type="GO" id="GO:0050660">
    <property type="term" value="F:flavin adenine dinucleotide binding"/>
    <property type="evidence" value="ECO:0007669"/>
    <property type="project" value="InterPro"/>
</dbReference>
<evidence type="ECO:0000313" key="7">
    <source>
        <dbReference type="EMBL" id="SUZ48829.1"/>
    </source>
</evidence>
<feature type="non-terminal residue" evidence="7">
    <location>
        <position position="1"/>
    </location>
</feature>
<name>A0A381N2Y1_9ZZZZ</name>
<keyword evidence="3" id="KW-0274">FAD</keyword>
<evidence type="ECO:0000259" key="6">
    <source>
        <dbReference type="Pfam" id="PF05199"/>
    </source>
</evidence>
<dbReference type="GO" id="GO:0016614">
    <property type="term" value="F:oxidoreductase activity, acting on CH-OH group of donors"/>
    <property type="evidence" value="ECO:0007669"/>
    <property type="project" value="InterPro"/>
</dbReference>
<feature type="domain" description="Glucose-methanol-choline oxidoreductase N-terminal" evidence="5">
    <location>
        <begin position="212"/>
        <end position="301"/>
    </location>
</feature>
<keyword evidence="4" id="KW-0560">Oxidoreductase</keyword>
<dbReference type="Pfam" id="PF00732">
    <property type="entry name" value="GMC_oxred_N"/>
    <property type="match status" value="1"/>
</dbReference>
<organism evidence="7">
    <name type="scientific">marine metagenome</name>
    <dbReference type="NCBI Taxonomy" id="408172"/>
    <lineage>
        <taxon>unclassified sequences</taxon>
        <taxon>metagenomes</taxon>
        <taxon>ecological metagenomes</taxon>
    </lineage>
</organism>
<dbReference type="InterPro" id="IPR007867">
    <property type="entry name" value="GMC_OxRtase_C"/>
</dbReference>
<dbReference type="InterPro" id="IPR036188">
    <property type="entry name" value="FAD/NAD-bd_sf"/>
</dbReference>
<protein>
    <recommendedName>
        <fullName evidence="8">Glucose-methanol-choline oxidoreductase C-terminal domain-containing protein</fullName>
    </recommendedName>
</protein>
<evidence type="ECO:0000256" key="3">
    <source>
        <dbReference type="ARBA" id="ARBA00022827"/>
    </source>
</evidence>
<evidence type="ECO:0008006" key="8">
    <source>
        <dbReference type="Google" id="ProtNLM"/>
    </source>
</evidence>
<sequence>VIVGLGAAGGVAALPLTNAGFKVTGIEAGGWLSPRDFAPDELRNGARNWPQSVQKAATEAPTVRATSNDIAVQGGHPMMNAVGGTTMHYWAQSWRLNPWDFKVVSATRQRYGSHRLPMDSTVEDWPFGYEELEPYYDKVEYAVGISGQAGNVQGSINPGGNIFEGERMREYPMRPLRSSPFTDLMGEAAYRLDWNPFQGPAAITSELYDGRPPCQYHGFCNKGGCHVQSKSSTAFTTIPKAVDSGNLNVVTFARVINIVTDNDGKVTGVDYIRGNETFFQPADVVLIASYSYENVRLLQLSKSRAFPNGLSNNAGQVGKHYLSHHQGSPVLALYPKDLHNWYGLPAQGVAIDNWADDNFDHRDLDFIGGANLWVHTDRKPMGAAKMSTFGEARNWGSEWKSFIMKNADRSNTSYIQKTTFPYEGNYLDLDPVVKDPLGFPVTRITAHYRENEKRIAAFAADKMEQWYLEAGATKVIKTGPGNTMGASTHAYGGTRMGNNNETNVVNQWGFSHEVPNLGILGASVMGTSGARNPTLTVQALAWRTADYLANNWRSVVG</sequence>
<evidence type="ECO:0000259" key="5">
    <source>
        <dbReference type="Pfam" id="PF00732"/>
    </source>
</evidence>
<keyword evidence="2" id="KW-0285">Flavoprotein</keyword>
<dbReference type="Gene3D" id="3.50.50.60">
    <property type="entry name" value="FAD/NAD(P)-binding domain"/>
    <property type="match status" value="2"/>
</dbReference>
<evidence type="ECO:0000256" key="1">
    <source>
        <dbReference type="ARBA" id="ARBA00010790"/>
    </source>
</evidence>
<dbReference type="Pfam" id="PF05199">
    <property type="entry name" value="GMC_oxred_C"/>
    <property type="match status" value="1"/>
</dbReference>
<dbReference type="PANTHER" id="PTHR46056">
    <property type="entry name" value="LONG-CHAIN-ALCOHOL OXIDASE"/>
    <property type="match status" value="1"/>
</dbReference>
<dbReference type="InterPro" id="IPR000172">
    <property type="entry name" value="GMC_OxRdtase_N"/>
</dbReference>
<reference evidence="7" key="1">
    <citation type="submission" date="2018-05" db="EMBL/GenBank/DDBJ databases">
        <authorList>
            <person name="Lanie J.A."/>
            <person name="Ng W.-L."/>
            <person name="Kazmierczak K.M."/>
            <person name="Andrzejewski T.M."/>
            <person name="Davidsen T.M."/>
            <person name="Wayne K.J."/>
            <person name="Tettelin H."/>
            <person name="Glass J.I."/>
            <person name="Rusch D."/>
            <person name="Podicherti R."/>
            <person name="Tsui H.-C.T."/>
            <person name="Winkler M.E."/>
        </authorList>
    </citation>
    <scope>NUCLEOTIDE SEQUENCE</scope>
</reference>
<accession>A0A381N2Y1</accession>
<gene>
    <name evidence="7" type="ORF">METZ01_LOCUS1683</name>
</gene>
<dbReference type="AlphaFoldDB" id="A0A381N2Y1"/>
<dbReference type="EMBL" id="UINC01000088">
    <property type="protein sequence ID" value="SUZ48829.1"/>
    <property type="molecule type" value="Genomic_DNA"/>
</dbReference>
<comment type="similarity">
    <text evidence="1">Belongs to the GMC oxidoreductase family.</text>
</comment>
<dbReference type="SUPFAM" id="SSF54373">
    <property type="entry name" value="FAD-linked reductases, C-terminal domain"/>
    <property type="match status" value="1"/>
</dbReference>
<dbReference type="PANTHER" id="PTHR46056:SF12">
    <property type="entry name" value="LONG-CHAIN-ALCOHOL OXIDASE"/>
    <property type="match status" value="1"/>
</dbReference>
<feature type="domain" description="Glucose-methanol-choline oxidoreductase C-terminal" evidence="6">
    <location>
        <begin position="422"/>
        <end position="541"/>
    </location>
</feature>
<proteinExistence type="inferred from homology"/>
<dbReference type="SUPFAM" id="SSF51905">
    <property type="entry name" value="FAD/NAD(P)-binding domain"/>
    <property type="match status" value="1"/>
</dbReference>
<evidence type="ECO:0000256" key="4">
    <source>
        <dbReference type="ARBA" id="ARBA00023002"/>
    </source>
</evidence>
<evidence type="ECO:0000256" key="2">
    <source>
        <dbReference type="ARBA" id="ARBA00022630"/>
    </source>
</evidence>